<dbReference type="GO" id="GO:0008017">
    <property type="term" value="F:microtubule binding"/>
    <property type="evidence" value="ECO:0007669"/>
    <property type="project" value="InterPro"/>
</dbReference>
<dbReference type="Proteomes" id="UP000728185">
    <property type="component" value="Unassembled WGS sequence"/>
</dbReference>
<dbReference type="GO" id="GO:0007018">
    <property type="term" value="P:microtubule-based movement"/>
    <property type="evidence" value="ECO:0007669"/>
    <property type="project" value="InterPro"/>
</dbReference>
<dbReference type="Gene3D" id="3.40.850.10">
    <property type="entry name" value="Kinesin motor domain"/>
    <property type="match status" value="1"/>
</dbReference>
<protein>
    <submittedName>
        <fullName evidence="12">Kinesin protein KIF9</fullName>
    </submittedName>
</protein>
<evidence type="ECO:0000256" key="6">
    <source>
        <dbReference type="ARBA" id="ARBA00023175"/>
    </source>
</evidence>
<dbReference type="InterPro" id="IPR056524">
    <property type="entry name" value="KIF6/9_C"/>
</dbReference>
<keyword evidence="4 8" id="KW-0067">ATP-binding</keyword>
<dbReference type="GO" id="GO:0005524">
    <property type="term" value="F:ATP binding"/>
    <property type="evidence" value="ECO:0007669"/>
    <property type="project" value="UniProtKB-UniRule"/>
</dbReference>
<evidence type="ECO:0000313" key="13">
    <source>
        <dbReference type="Proteomes" id="UP000728185"/>
    </source>
</evidence>
<dbReference type="Pfam" id="PF00225">
    <property type="entry name" value="Kinesin"/>
    <property type="match status" value="1"/>
</dbReference>
<dbReference type="InterPro" id="IPR027640">
    <property type="entry name" value="Kinesin-like_fam"/>
</dbReference>
<reference evidence="12" key="1">
    <citation type="submission" date="2019-05" db="EMBL/GenBank/DDBJ databases">
        <title>Annotation for the trematode Fasciolopsis buski.</title>
        <authorList>
            <person name="Choi Y.-J."/>
        </authorList>
    </citation>
    <scope>NUCLEOTIDE SEQUENCE</scope>
    <source>
        <strain evidence="12">HT</strain>
        <tissue evidence="12">Whole worm</tissue>
    </source>
</reference>
<feature type="domain" description="Kinesin motor" evidence="11">
    <location>
        <begin position="4"/>
        <end position="339"/>
    </location>
</feature>
<keyword evidence="5 9" id="KW-0175">Coiled coil</keyword>
<evidence type="ECO:0000256" key="4">
    <source>
        <dbReference type="ARBA" id="ARBA00022840"/>
    </source>
</evidence>
<comment type="subcellular location">
    <subcellularLocation>
        <location evidence="1">Cytoplasm</location>
        <location evidence="1">Cytoskeleton</location>
    </subcellularLocation>
</comment>
<evidence type="ECO:0000256" key="3">
    <source>
        <dbReference type="ARBA" id="ARBA00022741"/>
    </source>
</evidence>
<dbReference type="PANTHER" id="PTHR47968">
    <property type="entry name" value="CENTROMERE PROTEIN E"/>
    <property type="match status" value="1"/>
</dbReference>
<comment type="similarity">
    <text evidence="8">Belongs to the TRAFAC class myosin-kinesin ATPase superfamily. Kinesin family.</text>
</comment>
<feature type="coiled-coil region" evidence="9">
    <location>
        <begin position="596"/>
        <end position="630"/>
    </location>
</feature>
<evidence type="ECO:0000256" key="2">
    <source>
        <dbReference type="ARBA" id="ARBA00022701"/>
    </source>
</evidence>
<proteinExistence type="inferred from homology"/>
<evidence type="ECO:0000256" key="7">
    <source>
        <dbReference type="ARBA" id="ARBA00023212"/>
    </source>
</evidence>
<comment type="caution">
    <text evidence="12">The sequence shown here is derived from an EMBL/GenBank/DDBJ whole genome shotgun (WGS) entry which is preliminary data.</text>
</comment>
<keyword evidence="6 8" id="KW-0505">Motor protein</keyword>
<accession>A0A8E0S1S1</accession>
<dbReference type="InterPro" id="IPR027417">
    <property type="entry name" value="P-loop_NTPase"/>
</dbReference>
<evidence type="ECO:0000256" key="5">
    <source>
        <dbReference type="ARBA" id="ARBA00023054"/>
    </source>
</evidence>
<name>A0A8E0S1S1_9TREM</name>
<dbReference type="InterPro" id="IPR036961">
    <property type="entry name" value="Kinesin_motor_dom_sf"/>
</dbReference>
<keyword evidence="7" id="KW-0963">Cytoplasm</keyword>
<evidence type="ECO:0000256" key="10">
    <source>
        <dbReference type="SAM" id="MobiDB-lite"/>
    </source>
</evidence>
<dbReference type="OrthoDB" id="3176171at2759"/>
<dbReference type="Pfam" id="PF23735">
    <property type="entry name" value="KIF9"/>
    <property type="match status" value="1"/>
</dbReference>
<feature type="binding site" evidence="8">
    <location>
        <begin position="92"/>
        <end position="99"/>
    </location>
    <ligand>
        <name>ATP</name>
        <dbReference type="ChEBI" id="CHEBI:30616"/>
    </ligand>
</feature>
<evidence type="ECO:0000256" key="8">
    <source>
        <dbReference type="PROSITE-ProRule" id="PRU00283"/>
    </source>
</evidence>
<dbReference type="GO" id="GO:0003777">
    <property type="term" value="F:microtubule motor activity"/>
    <property type="evidence" value="ECO:0007669"/>
    <property type="project" value="InterPro"/>
</dbReference>
<dbReference type="InterPro" id="IPR001752">
    <property type="entry name" value="Kinesin_motor_dom"/>
</dbReference>
<dbReference type="SUPFAM" id="SSF52540">
    <property type="entry name" value="P-loop containing nucleoside triphosphate hydrolases"/>
    <property type="match status" value="1"/>
</dbReference>
<evidence type="ECO:0000256" key="1">
    <source>
        <dbReference type="ARBA" id="ARBA00004245"/>
    </source>
</evidence>
<organism evidence="12 13">
    <name type="scientific">Fasciolopsis buskii</name>
    <dbReference type="NCBI Taxonomy" id="27845"/>
    <lineage>
        <taxon>Eukaryota</taxon>
        <taxon>Metazoa</taxon>
        <taxon>Spiralia</taxon>
        <taxon>Lophotrochozoa</taxon>
        <taxon>Platyhelminthes</taxon>
        <taxon>Trematoda</taxon>
        <taxon>Digenea</taxon>
        <taxon>Plagiorchiida</taxon>
        <taxon>Echinostomata</taxon>
        <taxon>Echinostomatoidea</taxon>
        <taxon>Fasciolidae</taxon>
        <taxon>Fasciolopsis</taxon>
    </lineage>
</organism>
<evidence type="ECO:0000313" key="12">
    <source>
        <dbReference type="EMBL" id="KAA0194499.1"/>
    </source>
</evidence>
<sequence length="781" mass="88737">MTSHTKTFVRIRPSAAGFPPKLINIHKDERTLTVRVDRDEKHRLVNSQHTSWQFKVEKIFLNISQKEIYNVVGRELIDAGVSGIQATLLCYGQTGAGKTYTMSGISQAYADRGIIPRALEHLFSEVEKQTKYNITVRVSYVEIYNEQLYDLLSTGGPQSKRETQLSIGDSKSHVWVKGLSIPLVQSLDEALNYLFEGELNRAVAPHALNRCSSRAHTIFTIHLTISDQSDSNGSIKTSRINYVDLAGSERIGKTQSTGQLFKEATHINRSLSFLEQTVLALSDPTREHIPYRQSKLTHLLRNSIGGRSLTTFIGNIWDEERFFEETISTLRFLNRTMKIPCQPETNVQYDLLATVKQLKKENGILKQELLMYDTLHNCGDMNYDPLTEQEKQQLRTHVVKYLDGEVNDLQIMNLRQVKEIFIAFKQINRALQAQVEELRQKVPSQTSPLDSGSVAGPRGSTVPGSRTVVVRGPSKLKTVGGNGSAEMNGTMSSQAMVGDLDLSSGHGLGFGDKVVNGKMTTIHPESSFLQSKRADVRKSVASQLDIPTNWQRKQSLEVENFNQRVQPPTKIEAFESFKDEPGRELFKIFKDNRAIYADKRNEALTIAEQVNQLKQKLEKLYSQMSELRADREAQGLNRTTEGEPILTEDEFNMINEIRGLQEQYTQKWSEWQKQSQIVQYCQHVLNLSRSRLVQEFDTWYTGCFFDQSTNPLIDQSTGNNMDFDTTDRPPTMIDNQVDEDQRGSATDPIMQFELTQRSIFRTQPGACVYERVKEKCIHKVS</sequence>
<dbReference type="AlphaFoldDB" id="A0A8E0S1S1"/>
<keyword evidence="7" id="KW-0206">Cytoskeleton</keyword>
<dbReference type="SMART" id="SM00129">
    <property type="entry name" value="KISc"/>
    <property type="match status" value="1"/>
</dbReference>
<feature type="region of interest" description="Disordered" evidence="10">
    <location>
        <begin position="442"/>
        <end position="467"/>
    </location>
</feature>
<dbReference type="GO" id="GO:0005874">
    <property type="term" value="C:microtubule"/>
    <property type="evidence" value="ECO:0007669"/>
    <property type="project" value="UniProtKB-KW"/>
</dbReference>
<dbReference type="EMBL" id="LUCM01004351">
    <property type="protein sequence ID" value="KAA0194499.1"/>
    <property type="molecule type" value="Genomic_DNA"/>
</dbReference>
<evidence type="ECO:0000256" key="9">
    <source>
        <dbReference type="SAM" id="Coils"/>
    </source>
</evidence>
<keyword evidence="2" id="KW-0493">Microtubule</keyword>
<keyword evidence="13" id="KW-1185">Reference proteome</keyword>
<keyword evidence="3 8" id="KW-0547">Nucleotide-binding</keyword>
<dbReference type="PROSITE" id="PS50067">
    <property type="entry name" value="KINESIN_MOTOR_2"/>
    <property type="match status" value="1"/>
</dbReference>
<gene>
    <name evidence="12" type="ORF">FBUS_05814</name>
</gene>
<dbReference type="PANTHER" id="PTHR47968:SF36">
    <property type="entry name" value="KINESIN HEAVY CHAIN ISOFORM X1"/>
    <property type="match status" value="1"/>
</dbReference>
<evidence type="ECO:0000259" key="11">
    <source>
        <dbReference type="PROSITE" id="PS50067"/>
    </source>
</evidence>
<dbReference type="PRINTS" id="PR00380">
    <property type="entry name" value="KINESINHEAVY"/>
</dbReference>